<dbReference type="AlphaFoldDB" id="A0A385TVX8"/>
<proteinExistence type="predicted"/>
<dbReference type="KEGG" id="plw:D5F53_32395"/>
<evidence type="ECO:0000313" key="2">
    <source>
        <dbReference type="Proteomes" id="UP000266552"/>
    </source>
</evidence>
<keyword evidence="2" id="KW-1185">Reference proteome</keyword>
<name>A0A385TVX8_PAELA</name>
<accession>A0A385TVX8</accession>
<reference evidence="1 2" key="1">
    <citation type="submission" date="2018-09" db="EMBL/GenBank/DDBJ databases">
        <title>Genome Sequence of Paenibacillus lautus Strain E7593-69, Azo Dye-Degrading Bacteria, Isolated from Commercial Tattoo Inks.</title>
        <authorList>
            <person name="Nho S.W."/>
            <person name="Kim S.-J."/>
            <person name="Kweon O."/>
            <person name="Cerniglia C.E."/>
        </authorList>
    </citation>
    <scope>NUCLEOTIDE SEQUENCE [LARGE SCALE GENOMIC DNA]</scope>
    <source>
        <strain evidence="1 2">E7593-69</strain>
        <plasmid evidence="1 2">pAZOPL1</plasmid>
    </source>
</reference>
<dbReference type="RefSeq" id="WP_119851390.1">
    <property type="nucleotide sequence ID" value="NZ_CP032413.1"/>
</dbReference>
<dbReference type="Proteomes" id="UP000266552">
    <property type="component" value="Plasmid pAZOPL1"/>
</dbReference>
<gene>
    <name evidence="1" type="ORF">D5F53_32395</name>
</gene>
<organism evidence="1 2">
    <name type="scientific">Paenibacillus lautus</name>
    <name type="common">Bacillus lautus</name>
    <dbReference type="NCBI Taxonomy" id="1401"/>
    <lineage>
        <taxon>Bacteria</taxon>
        <taxon>Bacillati</taxon>
        <taxon>Bacillota</taxon>
        <taxon>Bacilli</taxon>
        <taxon>Bacillales</taxon>
        <taxon>Paenibacillaceae</taxon>
        <taxon>Paenibacillus</taxon>
    </lineage>
</organism>
<geneLocation type="plasmid" evidence="1 2">
    <name>pAZOPL1</name>
</geneLocation>
<keyword evidence="1" id="KW-0614">Plasmid</keyword>
<evidence type="ECO:0000313" key="1">
    <source>
        <dbReference type="EMBL" id="AYB48029.1"/>
    </source>
</evidence>
<sequence>MNDSIERSILLGAMLIVFILAATSAVHSLDLQNKTFQAFKQINEQDKRLFTTLDVGGKEAYSGAEVLQSIRQIKSINADIKVENTIFSKDLDIDVTDLSMIDLNRNYLVTFIRATNGDLSTVVFN</sequence>
<protein>
    <submittedName>
        <fullName evidence="1">Uncharacterized protein</fullName>
    </submittedName>
</protein>
<dbReference type="EMBL" id="CP032413">
    <property type="protein sequence ID" value="AYB48029.1"/>
    <property type="molecule type" value="Genomic_DNA"/>
</dbReference>